<dbReference type="InParanoid" id="G0VEY1"/>
<dbReference type="Gene3D" id="1.10.472.80">
    <property type="entry name" value="Ypt/Rab-GAP domain of gyp1p, domain 3"/>
    <property type="match status" value="1"/>
</dbReference>
<dbReference type="Pfam" id="PF00566">
    <property type="entry name" value="RabGAP-TBC"/>
    <property type="match status" value="1"/>
</dbReference>
<dbReference type="eggNOG" id="KOG2197">
    <property type="taxonomic scope" value="Eukaryota"/>
</dbReference>
<reference key="2">
    <citation type="submission" date="2011-08" db="EMBL/GenBank/DDBJ databases">
        <title>Genome sequence of Naumovozyma castellii.</title>
        <authorList>
            <person name="Gordon J.L."/>
            <person name="Armisen D."/>
            <person name="Proux-Wera E."/>
            <person name="OhEigeartaigh S.S."/>
            <person name="Byrne K.P."/>
            <person name="Wolfe K.H."/>
        </authorList>
    </citation>
    <scope>NUCLEOTIDE SEQUENCE</scope>
    <source>
        <strain>Type strain:CBS 4309</strain>
    </source>
</reference>
<keyword evidence="1" id="KW-0343">GTPase activation</keyword>
<dbReference type="GO" id="GO:0005096">
    <property type="term" value="F:GTPase activator activity"/>
    <property type="evidence" value="ECO:0007669"/>
    <property type="project" value="UniProtKB-KW"/>
</dbReference>
<feature type="region of interest" description="Disordered" evidence="2">
    <location>
        <begin position="207"/>
        <end position="230"/>
    </location>
</feature>
<dbReference type="InterPro" id="IPR035969">
    <property type="entry name" value="Rab-GAP_TBC_sf"/>
</dbReference>
<dbReference type="PANTHER" id="PTHR22957:SF502">
    <property type="entry name" value="SMALL G PROTEIN SIGNALING MODULATOR 2-RELATED"/>
    <property type="match status" value="1"/>
</dbReference>
<feature type="compositionally biased region" description="Polar residues" evidence="2">
    <location>
        <begin position="208"/>
        <end position="217"/>
    </location>
</feature>
<dbReference type="STRING" id="1064592.G0VEY1"/>
<dbReference type="GO" id="GO:0016192">
    <property type="term" value="P:vesicle-mediated transport"/>
    <property type="evidence" value="ECO:0007669"/>
    <property type="project" value="EnsemblFungi"/>
</dbReference>
<dbReference type="OrthoDB" id="10264062at2759"/>
<reference evidence="4 5" key="1">
    <citation type="journal article" date="2011" name="Proc. Natl. Acad. Sci. U.S.A.">
        <title>Evolutionary erosion of yeast sex chromosomes by mating-type switching accidents.</title>
        <authorList>
            <person name="Gordon J.L."/>
            <person name="Armisen D."/>
            <person name="Proux-Wera E."/>
            <person name="Oheigeartaigh S.S."/>
            <person name="Byrne K.P."/>
            <person name="Wolfe K.H."/>
        </authorList>
    </citation>
    <scope>NUCLEOTIDE SEQUENCE [LARGE SCALE GENOMIC DNA]</scope>
    <source>
        <strain evidence="5">ATCC 76901 / BCRC 22586 / CBS 4309 / NBRC 1992 / NRRL Y-12630</strain>
    </source>
</reference>
<dbReference type="GeneID" id="96903209"/>
<protein>
    <recommendedName>
        <fullName evidence="3">Rab-GAP TBC domain-containing protein</fullName>
    </recommendedName>
</protein>
<evidence type="ECO:0000313" key="4">
    <source>
        <dbReference type="EMBL" id="CCC69600.1"/>
    </source>
</evidence>
<dbReference type="RefSeq" id="XP_003675964.1">
    <property type="nucleotide sequence ID" value="XM_003675916.1"/>
</dbReference>
<name>G0VEY1_NAUCA</name>
<accession>G0VEY1</accession>
<dbReference type="Proteomes" id="UP000001640">
    <property type="component" value="Chromosome 4"/>
</dbReference>
<dbReference type="HOGENOM" id="CLU_004457_0_1_1"/>
<dbReference type="KEGG" id="ncs:NCAS_0D00190"/>
<feature type="region of interest" description="Disordered" evidence="2">
    <location>
        <begin position="491"/>
        <end position="518"/>
    </location>
</feature>
<evidence type="ECO:0000256" key="2">
    <source>
        <dbReference type="SAM" id="MobiDB-lite"/>
    </source>
</evidence>
<feature type="domain" description="Rab-GAP TBC" evidence="3">
    <location>
        <begin position="407"/>
        <end position="651"/>
    </location>
</feature>
<dbReference type="PROSITE" id="PS50086">
    <property type="entry name" value="TBC_RABGAP"/>
    <property type="match status" value="1"/>
</dbReference>
<gene>
    <name evidence="4" type="primary">NCAS0D00190</name>
    <name evidence="4" type="ordered locus">NCAS_0D00190</name>
</gene>
<dbReference type="SUPFAM" id="SSF47923">
    <property type="entry name" value="Ypt/Rab-GAP domain of gyp1p"/>
    <property type="match status" value="2"/>
</dbReference>
<dbReference type="SMART" id="SM00164">
    <property type="entry name" value="TBC"/>
    <property type="match status" value="1"/>
</dbReference>
<dbReference type="InterPro" id="IPR000195">
    <property type="entry name" value="Rab-GAP-TBC_dom"/>
</dbReference>
<dbReference type="Gene3D" id="1.10.8.270">
    <property type="entry name" value="putative rabgap domain of human tbc1 domain family member 14 like domains"/>
    <property type="match status" value="1"/>
</dbReference>
<feature type="region of interest" description="Disordered" evidence="2">
    <location>
        <begin position="736"/>
        <end position="755"/>
    </location>
</feature>
<dbReference type="OMA" id="WWREQRG"/>
<organism evidence="4 5">
    <name type="scientific">Naumovozyma castellii</name>
    <name type="common">Yeast</name>
    <name type="synonym">Saccharomyces castellii</name>
    <dbReference type="NCBI Taxonomy" id="27288"/>
    <lineage>
        <taxon>Eukaryota</taxon>
        <taxon>Fungi</taxon>
        <taxon>Dikarya</taxon>
        <taxon>Ascomycota</taxon>
        <taxon>Saccharomycotina</taxon>
        <taxon>Saccharomycetes</taxon>
        <taxon>Saccharomycetales</taxon>
        <taxon>Saccharomycetaceae</taxon>
        <taxon>Naumovozyma</taxon>
    </lineage>
</organism>
<evidence type="ECO:0000313" key="5">
    <source>
        <dbReference type="Proteomes" id="UP000001640"/>
    </source>
</evidence>
<dbReference type="PANTHER" id="PTHR22957">
    <property type="entry name" value="TBC1 DOMAIN FAMILY MEMBER GTPASE-ACTIVATING PROTEIN"/>
    <property type="match status" value="1"/>
</dbReference>
<evidence type="ECO:0000256" key="1">
    <source>
        <dbReference type="ARBA" id="ARBA00022468"/>
    </source>
</evidence>
<dbReference type="FunCoup" id="G0VEY1">
    <property type="interactions" value="88"/>
</dbReference>
<evidence type="ECO:0000259" key="3">
    <source>
        <dbReference type="PROSITE" id="PS50086"/>
    </source>
</evidence>
<dbReference type="GO" id="GO:0005770">
    <property type="term" value="C:late endosome"/>
    <property type="evidence" value="ECO:0007669"/>
    <property type="project" value="EnsemblFungi"/>
</dbReference>
<feature type="compositionally biased region" description="Acidic residues" evidence="2">
    <location>
        <begin position="504"/>
        <end position="516"/>
    </location>
</feature>
<dbReference type="EMBL" id="HE576755">
    <property type="protein sequence ID" value="CCC69600.1"/>
    <property type="molecule type" value="Genomic_DNA"/>
</dbReference>
<sequence length="781" mass="91090">MDTSHTTHTSNNMSTYIRFCKSKVFVHPTRNAQDNNAGFLLVTTETDQPLYESKVAWVPEATLSRKQLAFLNKLDLDPSGGKTASHKHSPEQAILQLSSFHIPLASLYSIQFRNPSPSGWWYGSIILNSKSRVETLPILFFHDDVCPSTLNKKKELNKNFDPFTTSGDVYWGGMDFKDCVSKLVDLQKTLVDSTVWLVNPTLDDLRNFSPQKNTNAKPNEAATATEGSEDTGFLPASFWSKLDSAKWTIMSQIAEKTNQTGNMITHLIKKHPIVKFVEQNNDNPYVRKMLQNPKVLEVQDDFDSARIYLAKWALGVKEEADKYQLDDSYRRLLINELKMEGEQDETTETNFDLGMDIQFSQQELNVAIERNFPLTRPKWDSFFDSQGRISITVAEIKDFIFHGGVDVNDLELKREVWLFLFNVYPWDSSKDERLQILESLQESYSNLKMVSMKASFGEDNSEEKEYWDDQIFRIEKDVKRNDRNVDIYQYNTTDGKQPLSEPTEPSEEGTDSEMDANNEHWTINNPHLLCLKDILVTYNSFNPNLGYVQGMTDLLSPIYYIIRDETLSFWCFVNFMEVMERNFLRDQSGIRDQMLTLTELCQLMLPKLSDHLKKCDSSNLFFCFRMLLVWFKREFIFQDVCSIWEIFMTNFYSSQFQLFFMLAMLQKNSQPIINNLTQFDQVLKYFNDLHDTMNWKDLMIRAELLFIKFKKIMAITERQMNNIPTRRKVVTSGLEVHQENEDESESTKQSMLPSDSKYLKLLLSKEPIRQREEPRTKHSIR</sequence>
<dbReference type="GO" id="GO:0032889">
    <property type="term" value="P:regulation of vacuole fusion, non-autophagic"/>
    <property type="evidence" value="ECO:0007669"/>
    <property type="project" value="EnsemblFungi"/>
</dbReference>
<proteinExistence type="predicted"/>
<keyword evidence="5" id="KW-1185">Reference proteome</keyword>
<dbReference type="AlphaFoldDB" id="G0VEY1"/>